<keyword evidence="3" id="KW-0378">Hydrolase</keyword>
<dbReference type="GO" id="GO:0004519">
    <property type="term" value="F:endonuclease activity"/>
    <property type="evidence" value="ECO:0007669"/>
    <property type="project" value="UniProtKB-KW"/>
</dbReference>
<dbReference type="Gene3D" id="1.10.30.50">
    <property type="match status" value="1"/>
</dbReference>
<dbReference type="OrthoDB" id="4413592at2"/>
<evidence type="ECO:0000313" key="3">
    <source>
        <dbReference type="EMBL" id="VDR40200.1"/>
    </source>
</evidence>
<dbReference type="AlphaFoldDB" id="A0A3P8MC65"/>
<accession>A0A3P8MC65</accession>
<protein>
    <submittedName>
        <fullName evidence="3">HNH endonuclease</fullName>
    </submittedName>
</protein>
<dbReference type="InterPro" id="IPR003615">
    <property type="entry name" value="HNH_nuc"/>
</dbReference>
<evidence type="ECO:0000256" key="1">
    <source>
        <dbReference type="SAM" id="MobiDB-lite"/>
    </source>
</evidence>
<dbReference type="Proteomes" id="UP000271626">
    <property type="component" value="Chromosome"/>
</dbReference>
<organism evidence="3 4">
    <name type="scientific">Tsukamurella paurometabola</name>
    <name type="common">Corynebacterium paurometabolum</name>
    <dbReference type="NCBI Taxonomy" id="2061"/>
    <lineage>
        <taxon>Bacteria</taxon>
        <taxon>Bacillati</taxon>
        <taxon>Actinomycetota</taxon>
        <taxon>Actinomycetes</taxon>
        <taxon>Mycobacteriales</taxon>
        <taxon>Tsukamurellaceae</taxon>
        <taxon>Tsukamurella</taxon>
    </lineage>
</organism>
<dbReference type="EMBL" id="LR131273">
    <property type="protein sequence ID" value="VDR40200.1"/>
    <property type="molecule type" value="Genomic_DNA"/>
</dbReference>
<dbReference type="GO" id="GO:0008270">
    <property type="term" value="F:zinc ion binding"/>
    <property type="evidence" value="ECO:0007669"/>
    <property type="project" value="InterPro"/>
</dbReference>
<feature type="region of interest" description="Disordered" evidence="1">
    <location>
        <begin position="35"/>
        <end position="61"/>
    </location>
</feature>
<keyword evidence="3" id="KW-0540">Nuclease</keyword>
<dbReference type="RefSeq" id="WP_126197215.1">
    <property type="nucleotide sequence ID" value="NZ_CP085954.1"/>
</dbReference>
<sequence length="97" mass="10950">MRKWGGRPATRLVRATLATYGTRCHLRGPRCRGTATTADHLIPRSRNGPDTLDNLRPACQPCNRQRGDMTLTEWRTLHGRPTTNLAPSRNWLGDTDE</sequence>
<feature type="domain" description="HNH nuclease" evidence="2">
    <location>
        <begin position="12"/>
        <end position="64"/>
    </location>
</feature>
<dbReference type="GO" id="GO:0003676">
    <property type="term" value="F:nucleic acid binding"/>
    <property type="evidence" value="ECO:0007669"/>
    <property type="project" value="InterPro"/>
</dbReference>
<evidence type="ECO:0000259" key="2">
    <source>
        <dbReference type="SMART" id="SM00507"/>
    </source>
</evidence>
<keyword evidence="3" id="KW-0255">Endonuclease</keyword>
<dbReference type="SMART" id="SM00507">
    <property type="entry name" value="HNHc"/>
    <property type="match status" value="1"/>
</dbReference>
<proteinExistence type="predicted"/>
<gene>
    <name evidence="3" type="ORF">NCTC10741_03356</name>
</gene>
<name>A0A3P8MC65_TSUPA</name>
<dbReference type="CDD" id="cd00085">
    <property type="entry name" value="HNHc"/>
    <property type="match status" value="1"/>
</dbReference>
<reference evidence="3 4" key="1">
    <citation type="submission" date="2018-12" db="EMBL/GenBank/DDBJ databases">
        <authorList>
            <consortium name="Pathogen Informatics"/>
        </authorList>
    </citation>
    <scope>NUCLEOTIDE SEQUENCE [LARGE SCALE GENOMIC DNA]</scope>
    <source>
        <strain evidence="3 4">NCTC10741</strain>
    </source>
</reference>
<evidence type="ECO:0000313" key="4">
    <source>
        <dbReference type="Proteomes" id="UP000271626"/>
    </source>
</evidence>
<dbReference type="Pfam" id="PF01844">
    <property type="entry name" value="HNH"/>
    <property type="match status" value="1"/>
</dbReference>
<dbReference type="InterPro" id="IPR002711">
    <property type="entry name" value="HNH"/>
</dbReference>